<gene>
    <name evidence="2" type="ORF">AVEN_160386_1</name>
</gene>
<feature type="region of interest" description="Disordered" evidence="1">
    <location>
        <begin position="90"/>
        <end position="153"/>
    </location>
</feature>
<proteinExistence type="predicted"/>
<feature type="region of interest" description="Disordered" evidence="1">
    <location>
        <begin position="1"/>
        <end position="25"/>
    </location>
</feature>
<sequence>MKVGNHHQLPVKWDDPKTFSSSSVSAHSPRDQIFTVKCEMREERLYFPRLVESIRRRVAALCLEKGSHTRYYEAFHDFWHFSAIWEKLPSRQHPPLDGGAGAPGATSMSDRNIPSERTKLPNQEQTLADTCWSRGHKHHSNHQPRSESTHTPP</sequence>
<name>A0A4Y2L8G7_ARAVE</name>
<accession>A0A4Y2L8G7</accession>
<dbReference type="EMBL" id="BGPR01005517">
    <property type="protein sequence ID" value="GBN10918.1"/>
    <property type="molecule type" value="Genomic_DNA"/>
</dbReference>
<keyword evidence="3" id="KW-1185">Reference proteome</keyword>
<dbReference type="Proteomes" id="UP000499080">
    <property type="component" value="Unassembled WGS sequence"/>
</dbReference>
<protein>
    <submittedName>
        <fullName evidence="2">Uncharacterized protein</fullName>
    </submittedName>
</protein>
<reference evidence="2 3" key="1">
    <citation type="journal article" date="2019" name="Sci. Rep.">
        <title>Orb-weaving spider Araneus ventricosus genome elucidates the spidroin gene catalogue.</title>
        <authorList>
            <person name="Kono N."/>
            <person name="Nakamura H."/>
            <person name="Ohtoshi R."/>
            <person name="Moran D.A.P."/>
            <person name="Shinohara A."/>
            <person name="Yoshida Y."/>
            <person name="Fujiwara M."/>
            <person name="Mori M."/>
            <person name="Tomita M."/>
            <person name="Arakawa K."/>
        </authorList>
    </citation>
    <scope>NUCLEOTIDE SEQUENCE [LARGE SCALE GENOMIC DNA]</scope>
</reference>
<dbReference type="AlphaFoldDB" id="A0A4Y2L8G7"/>
<feature type="compositionally biased region" description="Basic and acidic residues" evidence="1">
    <location>
        <begin position="144"/>
        <end position="153"/>
    </location>
</feature>
<evidence type="ECO:0000313" key="2">
    <source>
        <dbReference type="EMBL" id="GBN10918.1"/>
    </source>
</evidence>
<comment type="caution">
    <text evidence="2">The sequence shown here is derived from an EMBL/GenBank/DDBJ whole genome shotgun (WGS) entry which is preliminary data.</text>
</comment>
<organism evidence="2 3">
    <name type="scientific">Araneus ventricosus</name>
    <name type="common">Orbweaver spider</name>
    <name type="synonym">Epeira ventricosa</name>
    <dbReference type="NCBI Taxonomy" id="182803"/>
    <lineage>
        <taxon>Eukaryota</taxon>
        <taxon>Metazoa</taxon>
        <taxon>Ecdysozoa</taxon>
        <taxon>Arthropoda</taxon>
        <taxon>Chelicerata</taxon>
        <taxon>Arachnida</taxon>
        <taxon>Araneae</taxon>
        <taxon>Araneomorphae</taxon>
        <taxon>Entelegynae</taxon>
        <taxon>Araneoidea</taxon>
        <taxon>Araneidae</taxon>
        <taxon>Araneus</taxon>
    </lineage>
</organism>
<evidence type="ECO:0000313" key="3">
    <source>
        <dbReference type="Proteomes" id="UP000499080"/>
    </source>
</evidence>
<evidence type="ECO:0000256" key="1">
    <source>
        <dbReference type="SAM" id="MobiDB-lite"/>
    </source>
</evidence>